<reference evidence="4 5" key="1">
    <citation type="journal article" date="2017" name="Water Res.">
        <title>Discovery and metagenomic analysis of an anammox bacterial enrichment related to Candidatus "Brocadia caroliniensis" in a full-scale glycerol-fed nitritation-denitritation separate centrate treatment process.</title>
        <authorList>
            <person name="Park H."/>
            <person name="Brotto A.C."/>
            <person name="van Loosdrecht M.C."/>
            <person name="Chandran K."/>
        </authorList>
    </citation>
    <scope>NUCLEOTIDE SEQUENCE [LARGE SCALE GENOMIC DNA]</scope>
    <source>
        <strain evidence="4">26THWARD</strain>
    </source>
</reference>
<comment type="caution">
    <text evidence="4">The sequence shown here is derived from an EMBL/GenBank/DDBJ whole genome shotgun (WGS) entry which is preliminary data.</text>
</comment>
<protein>
    <recommendedName>
        <fullName evidence="3">SHSP domain-containing protein</fullName>
    </recommendedName>
</protein>
<evidence type="ECO:0000313" key="4">
    <source>
        <dbReference type="EMBL" id="OOP57996.1"/>
    </source>
</evidence>
<evidence type="ECO:0000313" key="5">
    <source>
        <dbReference type="Proteomes" id="UP000189681"/>
    </source>
</evidence>
<dbReference type="EMBL" id="AYTS01000004">
    <property type="protein sequence ID" value="OOP57996.1"/>
    <property type="molecule type" value="Genomic_DNA"/>
</dbReference>
<dbReference type="Proteomes" id="UP000189681">
    <property type="component" value="Unassembled WGS sequence"/>
</dbReference>
<sequence length="149" mass="16411">MGLIKWDRTGPLDSLAHIQREMGDLLGILGSAPQGERYATMEFPPIIVSVNEDSVFVRAELPGIRISDLDIQVVDDVLTIKGERKAVAPAAKSTYLRRERNYGTFARSIMLPEKVDVEKVAASYKHGVLLVTLPKASEAKPKQVVIQKA</sequence>
<evidence type="ECO:0000256" key="1">
    <source>
        <dbReference type="PROSITE-ProRule" id="PRU00285"/>
    </source>
</evidence>
<dbReference type="SUPFAM" id="SSF49764">
    <property type="entry name" value="HSP20-like chaperones"/>
    <property type="match status" value="1"/>
</dbReference>
<feature type="domain" description="SHSP" evidence="3">
    <location>
        <begin position="37"/>
        <end position="149"/>
    </location>
</feature>
<dbReference type="CDD" id="cd06464">
    <property type="entry name" value="ACD_sHsps-like"/>
    <property type="match status" value="1"/>
</dbReference>
<dbReference type="InterPro" id="IPR008978">
    <property type="entry name" value="HSP20-like_chaperone"/>
</dbReference>
<dbReference type="PROSITE" id="PS01031">
    <property type="entry name" value="SHSP"/>
    <property type="match status" value="1"/>
</dbReference>
<accession>A0A1V4AXZ5</accession>
<gene>
    <name evidence="4" type="ORF">AYP45_00415</name>
</gene>
<dbReference type="Pfam" id="PF00011">
    <property type="entry name" value="HSP20"/>
    <property type="match status" value="1"/>
</dbReference>
<organism evidence="4 5">
    <name type="scientific">Candidatus Brocadia carolinensis</name>
    <dbReference type="NCBI Taxonomy" id="1004156"/>
    <lineage>
        <taxon>Bacteria</taxon>
        <taxon>Pseudomonadati</taxon>
        <taxon>Planctomycetota</taxon>
        <taxon>Candidatus Brocadiia</taxon>
        <taxon>Candidatus Brocadiales</taxon>
        <taxon>Candidatus Brocadiaceae</taxon>
        <taxon>Candidatus Brocadia</taxon>
    </lineage>
</organism>
<dbReference type="PANTHER" id="PTHR11527">
    <property type="entry name" value="HEAT-SHOCK PROTEIN 20 FAMILY MEMBER"/>
    <property type="match status" value="1"/>
</dbReference>
<dbReference type="STRING" id="1004156.AYP45_00415"/>
<dbReference type="InterPro" id="IPR031107">
    <property type="entry name" value="Small_HSP"/>
</dbReference>
<name>A0A1V4AXZ5_9BACT</name>
<evidence type="ECO:0000259" key="3">
    <source>
        <dbReference type="PROSITE" id="PS01031"/>
    </source>
</evidence>
<proteinExistence type="inferred from homology"/>
<evidence type="ECO:0000256" key="2">
    <source>
        <dbReference type="RuleBase" id="RU003616"/>
    </source>
</evidence>
<dbReference type="AlphaFoldDB" id="A0A1V4AXZ5"/>
<dbReference type="Gene3D" id="2.60.40.790">
    <property type="match status" value="1"/>
</dbReference>
<comment type="similarity">
    <text evidence="1 2">Belongs to the small heat shock protein (HSP20) family.</text>
</comment>
<dbReference type="InterPro" id="IPR002068">
    <property type="entry name" value="A-crystallin/Hsp20_dom"/>
</dbReference>